<dbReference type="PANTHER" id="PTHR42850:SF2">
    <property type="entry name" value="BLL5683 PROTEIN"/>
    <property type="match status" value="1"/>
</dbReference>
<accession>A0A6B2R2X3</accession>
<name>A0A6B2R2X3_9BURK</name>
<evidence type="ECO:0000259" key="2">
    <source>
        <dbReference type="Pfam" id="PF12850"/>
    </source>
</evidence>
<comment type="caution">
    <text evidence="3">The sequence shown here is derived from an EMBL/GenBank/DDBJ whole genome shotgun (WGS) entry which is preliminary data.</text>
</comment>
<protein>
    <submittedName>
        <fullName evidence="3">Metallophosphoesterase</fullName>
    </submittedName>
</protein>
<organism evidence="3">
    <name type="scientific">Sheuella amnicola</name>
    <dbReference type="NCBI Taxonomy" id="2707330"/>
    <lineage>
        <taxon>Bacteria</taxon>
        <taxon>Pseudomonadati</taxon>
        <taxon>Pseudomonadota</taxon>
        <taxon>Betaproteobacteria</taxon>
        <taxon>Burkholderiales</taxon>
        <taxon>Alcaligenaceae</taxon>
        <taxon>Sheuella</taxon>
    </lineage>
</organism>
<comment type="similarity">
    <text evidence="1">Belongs to the metallophosphoesterase superfamily. YfcE family.</text>
</comment>
<dbReference type="InterPro" id="IPR011152">
    <property type="entry name" value="Pesterase_MJ0912"/>
</dbReference>
<dbReference type="GO" id="GO:0005737">
    <property type="term" value="C:cytoplasm"/>
    <property type="evidence" value="ECO:0007669"/>
    <property type="project" value="TreeGrafter"/>
</dbReference>
<evidence type="ECO:0000313" key="3">
    <source>
        <dbReference type="EMBL" id="NDY83729.1"/>
    </source>
</evidence>
<dbReference type="Pfam" id="PF12850">
    <property type="entry name" value="Metallophos_2"/>
    <property type="match status" value="1"/>
</dbReference>
<dbReference type="Gene3D" id="3.60.21.10">
    <property type="match status" value="1"/>
</dbReference>
<dbReference type="EMBL" id="JAAGRN010000007">
    <property type="protein sequence ID" value="NDY83729.1"/>
    <property type="molecule type" value="Genomic_DNA"/>
</dbReference>
<evidence type="ECO:0000256" key="1">
    <source>
        <dbReference type="ARBA" id="ARBA00008950"/>
    </source>
</evidence>
<dbReference type="CDD" id="cd00838">
    <property type="entry name" value="MPP_superfamily"/>
    <property type="match status" value="1"/>
</dbReference>
<dbReference type="InterPro" id="IPR024654">
    <property type="entry name" value="Calcineurin-like_PHP_lpxH"/>
</dbReference>
<dbReference type="GO" id="GO:0016791">
    <property type="term" value="F:phosphatase activity"/>
    <property type="evidence" value="ECO:0007669"/>
    <property type="project" value="TreeGrafter"/>
</dbReference>
<dbReference type="RefSeq" id="WP_163655235.1">
    <property type="nucleotide sequence ID" value="NZ_JAAGRN010000007.1"/>
</dbReference>
<dbReference type="SUPFAM" id="SSF56300">
    <property type="entry name" value="Metallo-dependent phosphatases"/>
    <property type="match status" value="1"/>
</dbReference>
<dbReference type="InterPro" id="IPR029052">
    <property type="entry name" value="Metallo-depent_PP-like"/>
</dbReference>
<dbReference type="PIRSF" id="PIRSF000883">
    <property type="entry name" value="Pesterase_MJ0912"/>
    <property type="match status" value="1"/>
</dbReference>
<dbReference type="PANTHER" id="PTHR42850">
    <property type="entry name" value="METALLOPHOSPHOESTERASE"/>
    <property type="match status" value="1"/>
</dbReference>
<gene>
    <name evidence="3" type="ORF">G3I67_10840</name>
</gene>
<feature type="domain" description="Calcineurin-like phosphoesterase" evidence="2">
    <location>
        <begin position="4"/>
        <end position="212"/>
    </location>
</feature>
<dbReference type="InterPro" id="IPR050126">
    <property type="entry name" value="Ap4A_hydrolase"/>
</dbReference>
<dbReference type="AlphaFoldDB" id="A0A6B2R2X3"/>
<proteinExistence type="inferred from homology"/>
<reference evidence="3" key="1">
    <citation type="submission" date="2020-02" db="EMBL/GenBank/DDBJ databases">
        <authorList>
            <person name="Chen W.-M."/>
        </authorList>
    </citation>
    <scope>NUCLEOTIDE SEQUENCE</scope>
    <source>
        <strain evidence="3">NBD-18</strain>
    </source>
</reference>
<sequence>MSERIGLFADIHSNLEALDACLERAGELGVSRMVFLGDLVGYNADPAAVVDRIAALVASGRAVAVMGNHDQAIFTDHSRLMNPAAWTATEWTRAQLNAQQLDFLKQLPLILKDGDACYVHASAYQPESWRYVNNDVSAWQCAEHSGEIYTFVGHEHDPMLFYQTEIGKLRRFKPHAGKEVPMPSHRRWVAVVGSVGQPRDGLPEACFAVFDPREQHMSFQRVPYDYYTAAEKVRRAGLPDSLADRLITAD</sequence>